<dbReference type="AlphaFoldDB" id="A0A6J4PC07"/>
<evidence type="ECO:0000313" key="2">
    <source>
        <dbReference type="EMBL" id="CAA9410381.1"/>
    </source>
</evidence>
<reference evidence="2" key="1">
    <citation type="submission" date="2020-02" db="EMBL/GenBank/DDBJ databases">
        <authorList>
            <person name="Meier V. D."/>
        </authorList>
    </citation>
    <scope>NUCLEOTIDE SEQUENCE</scope>
    <source>
        <strain evidence="2">AVDCRST_MAG22</strain>
    </source>
</reference>
<feature type="transmembrane region" description="Helical" evidence="1">
    <location>
        <begin position="125"/>
        <end position="150"/>
    </location>
</feature>
<organism evidence="2">
    <name type="scientific">uncultured Rubrobacteraceae bacterium</name>
    <dbReference type="NCBI Taxonomy" id="349277"/>
    <lineage>
        <taxon>Bacteria</taxon>
        <taxon>Bacillati</taxon>
        <taxon>Actinomycetota</taxon>
        <taxon>Rubrobacteria</taxon>
        <taxon>Rubrobacterales</taxon>
        <taxon>Rubrobacteraceae</taxon>
        <taxon>environmental samples</taxon>
    </lineage>
</organism>
<gene>
    <name evidence="2" type="ORF">AVDCRST_MAG22-1824</name>
</gene>
<dbReference type="EMBL" id="CADCUV010000076">
    <property type="protein sequence ID" value="CAA9410381.1"/>
    <property type="molecule type" value="Genomic_DNA"/>
</dbReference>
<feature type="transmembrane region" description="Helical" evidence="1">
    <location>
        <begin position="162"/>
        <end position="185"/>
    </location>
</feature>
<keyword evidence="1" id="KW-0812">Transmembrane</keyword>
<feature type="transmembrane region" description="Helical" evidence="1">
    <location>
        <begin position="192"/>
        <end position="210"/>
    </location>
</feature>
<keyword evidence="1" id="KW-0472">Membrane</keyword>
<dbReference type="GO" id="GO:0005886">
    <property type="term" value="C:plasma membrane"/>
    <property type="evidence" value="ECO:0007669"/>
    <property type="project" value="UniProtKB-SubCell"/>
</dbReference>
<protein>
    <submittedName>
        <fullName evidence="2">Uncharacterized protein</fullName>
    </submittedName>
</protein>
<feature type="transmembrane region" description="Helical" evidence="1">
    <location>
        <begin position="261"/>
        <end position="279"/>
    </location>
</feature>
<sequence>MIAKEWRDARWKFAVATILVLLLSTYLTPYPEIVAMAEETRNSIAQEMERRDASQRREPPLPPPAAYDAEQLALNELWGFYNMGGLLTLGPLALVLGATLVAGETGSGTLLLLLSRPSSRARVLLTKYAVCAGVLLVSAVLGGILLLTVAALRGYPLENVSFAGILLLGLMMWLVSLYVLGVALLMSVIFRGILLSLVSTALVLFLFFTLPENVLTVTSFFGPYLISGDQEWFGFLWRLAPARHLIAFGVFERESLGATKFLYWMVASTVPLLASILIFRRRSY</sequence>
<name>A0A6J4PC07_9ACTN</name>
<proteinExistence type="predicted"/>
<dbReference type="PANTHER" id="PTHR43471">
    <property type="entry name" value="ABC TRANSPORTER PERMEASE"/>
    <property type="match status" value="1"/>
</dbReference>
<accession>A0A6J4PC07</accession>
<dbReference type="Pfam" id="PF12679">
    <property type="entry name" value="ABC2_membrane_2"/>
    <property type="match status" value="1"/>
</dbReference>
<feature type="transmembrane region" description="Helical" evidence="1">
    <location>
        <begin position="92"/>
        <end position="113"/>
    </location>
</feature>
<evidence type="ECO:0000256" key="1">
    <source>
        <dbReference type="SAM" id="Phobius"/>
    </source>
</evidence>
<dbReference type="GO" id="GO:0140359">
    <property type="term" value="F:ABC-type transporter activity"/>
    <property type="evidence" value="ECO:0007669"/>
    <property type="project" value="InterPro"/>
</dbReference>
<keyword evidence="1" id="KW-1133">Transmembrane helix</keyword>